<dbReference type="Proteomes" id="UP000253034">
    <property type="component" value="Unassembled WGS sequence"/>
</dbReference>
<accession>A0A369B8E7</accession>
<dbReference type="AlphaFoldDB" id="A0A369B8E7"/>
<gene>
    <name evidence="4" type="ORF">DFR58_107132</name>
</gene>
<proteinExistence type="predicted"/>
<evidence type="ECO:0000256" key="1">
    <source>
        <dbReference type="ARBA" id="ARBA00022679"/>
    </source>
</evidence>
<feature type="domain" description="Glycosyltransferase 2-like" evidence="2">
    <location>
        <begin position="8"/>
        <end position="161"/>
    </location>
</feature>
<dbReference type="GO" id="GO:0016740">
    <property type="term" value="F:transferase activity"/>
    <property type="evidence" value="ECO:0007669"/>
    <property type="project" value="UniProtKB-KW"/>
</dbReference>
<dbReference type="RefSeq" id="WP_170138081.1">
    <property type="nucleotide sequence ID" value="NZ_QPJT01000007.1"/>
</dbReference>
<dbReference type="EMBL" id="QPJT01000007">
    <property type="protein sequence ID" value="RCX17585.1"/>
    <property type="molecule type" value="Genomic_DNA"/>
</dbReference>
<protein>
    <submittedName>
        <fullName evidence="4">GT2 family glycosyltransferase</fullName>
    </submittedName>
</protein>
<dbReference type="InterPro" id="IPR029044">
    <property type="entry name" value="Nucleotide-diphossugar_trans"/>
</dbReference>
<evidence type="ECO:0000313" key="5">
    <source>
        <dbReference type="Proteomes" id="UP000253034"/>
    </source>
</evidence>
<dbReference type="Pfam" id="PF00535">
    <property type="entry name" value="Glycos_transf_2"/>
    <property type="match status" value="1"/>
</dbReference>
<dbReference type="InterPro" id="IPR027791">
    <property type="entry name" value="Galactosyl_T_C"/>
</dbReference>
<keyword evidence="1 4" id="KW-0808">Transferase</keyword>
<name>A0A369B8E7_9FIRM</name>
<reference evidence="4 5" key="1">
    <citation type="submission" date="2018-07" db="EMBL/GenBank/DDBJ databases">
        <title>Genomic Encyclopedia of Type Strains, Phase IV (KMG-IV): sequencing the most valuable type-strain genomes for metagenomic binning, comparative biology and taxonomic classification.</title>
        <authorList>
            <person name="Goeker M."/>
        </authorList>
    </citation>
    <scope>NUCLEOTIDE SEQUENCE [LARGE SCALE GENOMIC DNA]</scope>
    <source>
        <strain evidence="4 5">DSM 27016</strain>
    </source>
</reference>
<dbReference type="Gene3D" id="3.90.550.10">
    <property type="entry name" value="Spore Coat Polysaccharide Biosynthesis Protein SpsA, Chain A"/>
    <property type="match status" value="1"/>
</dbReference>
<dbReference type="PANTHER" id="PTHR43685:SF3">
    <property type="entry name" value="SLR2126 PROTEIN"/>
    <property type="match status" value="1"/>
</dbReference>
<keyword evidence="5" id="KW-1185">Reference proteome</keyword>
<dbReference type="Pfam" id="PF02709">
    <property type="entry name" value="Glyco_transf_7C"/>
    <property type="match status" value="1"/>
</dbReference>
<evidence type="ECO:0000259" key="2">
    <source>
        <dbReference type="Pfam" id="PF00535"/>
    </source>
</evidence>
<sequence>MNKKKRFSFIIPTYQNKRLIKNTLQSLNRQNGYSKEDYEAVVIDDGSTDGTCEYIQGVNTNYSIEYIYLHRSSKSSRARARNAGISAAAGEIIVFIDGDMLIRENYLKELDRCFRASEDILVIGNRVMMTEEVSYEELTQEECFKGSKFEINSFENLEIRHIIFKHLSYNSCCYIHPWLQTFSCNMAVLKKHLDKNGGFDEGFKGWGIEDVELGYRLYKSGLRIIINNRIEAFHQCHSSDHNLKISPQKYANIELNALYFIEKHPEALDFSPKAILKMFKGKSLLSMDAVTGPRRRVSINYRQSKELPAVKSEILRLSCRKGLKIIVNDFVEEDELDVWVQLLGTTQSTPAYFPQSKKRELKMAMHTRTSLNMGSWFFMLKLKGELGQARRYCINITKGMRDGVWKKILK</sequence>
<dbReference type="InterPro" id="IPR050834">
    <property type="entry name" value="Glycosyltransf_2"/>
</dbReference>
<dbReference type="PANTHER" id="PTHR43685">
    <property type="entry name" value="GLYCOSYLTRANSFERASE"/>
    <property type="match status" value="1"/>
</dbReference>
<evidence type="ECO:0000313" key="4">
    <source>
        <dbReference type="EMBL" id="RCX17585.1"/>
    </source>
</evidence>
<dbReference type="SUPFAM" id="SSF53448">
    <property type="entry name" value="Nucleotide-diphospho-sugar transferases"/>
    <property type="match status" value="1"/>
</dbReference>
<comment type="caution">
    <text evidence="4">The sequence shown here is derived from an EMBL/GenBank/DDBJ whole genome shotgun (WGS) entry which is preliminary data.</text>
</comment>
<dbReference type="InterPro" id="IPR001173">
    <property type="entry name" value="Glyco_trans_2-like"/>
</dbReference>
<evidence type="ECO:0000259" key="3">
    <source>
        <dbReference type="Pfam" id="PF02709"/>
    </source>
</evidence>
<organism evidence="4 5">
    <name type="scientific">Anaerobacterium chartisolvens</name>
    <dbReference type="NCBI Taxonomy" id="1297424"/>
    <lineage>
        <taxon>Bacteria</taxon>
        <taxon>Bacillati</taxon>
        <taxon>Bacillota</taxon>
        <taxon>Clostridia</taxon>
        <taxon>Eubacteriales</taxon>
        <taxon>Oscillospiraceae</taxon>
        <taxon>Anaerobacterium</taxon>
    </lineage>
</organism>
<feature type="domain" description="Galactosyltransferase C-terminal" evidence="3">
    <location>
        <begin position="171"/>
        <end position="227"/>
    </location>
</feature>